<sequence>MSYIPTGVANSAAVSVSMSCNAYMATAAYFKNTTAYPTSHVPGTPFGLAAPSTRNFLPAGMGYLGGTLSDCQTALPWTATPPRKQRRERTTFTRGQLEILESYFAKTRYPDISMREDVALKIQLPESRVQVWFKNRRAKARQQKRLAHQQNMRSSGAGTSLSDASSGNNGSPSDGGSSCGNDNIEVKSEDLSDAIILDRSSSASNDFDSKRKAVHPSDFSLVAPPSSYALRQGFARNGYRNCGPGPNEYFQYAPPRNATATYTISDAWKF</sequence>
<evidence type="ECO:0000256" key="9">
    <source>
        <dbReference type="SAM" id="MobiDB-lite"/>
    </source>
</evidence>
<dbReference type="CDD" id="cd00086">
    <property type="entry name" value="homeodomain"/>
    <property type="match status" value="1"/>
</dbReference>
<proteinExistence type="predicted"/>
<dbReference type="GO" id="GO:0045944">
    <property type="term" value="P:positive regulation of transcription by RNA polymerase II"/>
    <property type="evidence" value="ECO:0007669"/>
    <property type="project" value="UniProtKB-ARBA"/>
</dbReference>
<dbReference type="PROSITE" id="PS50071">
    <property type="entry name" value="HOMEOBOX_2"/>
    <property type="match status" value="1"/>
</dbReference>
<accession>A0A915B471</accession>
<feature type="compositionally biased region" description="Low complexity" evidence="9">
    <location>
        <begin position="162"/>
        <end position="183"/>
    </location>
</feature>
<dbReference type="SMART" id="SM00389">
    <property type="entry name" value="HOX"/>
    <property type="match status" value="1"/>
</dbReference>
<comment type="subcellular location">
    <subcellularLocation>
        <location evidence="1 7 8">Nucleus</location>
    </subcellularLocation>
</comment>
<reference evidence="12" key="1">
    <citation type="submission" date="2022-11" db="UniProtKB">
        <authorList>
            <consortium name="WormBaseParasite"/>
        </authorList>
    </citation>
    <scope>IDENTIFICATION</scope>
</reference>
<dbReference type="InterPro" id="IPR009057">
    <property type="entry name" value="Homeodomain-like_sf"/>
</dbReference>
<feature type="region of interest" description="Disordered" evidence="9">
    <location>
        <begin position="140"/>
        <end position="184"/>
    </location>
</feature>
<evidence type="ECO:0000256" key="6">
    <source>
        <dbReference type="ARBA" id="ARBA00023242"/>
    </source>
</evidence>
<evidence type="ECO:0000313" key="11">
    <source>
        <dbReference type="Proteomes" id="UP000887569"/>
    </source>
</evidence>
<dbReference type="InterPro" id="IPR017970">
    <property type="entry name" value="Homeobox_CS"/>
</dbReference>
<dbReference type="PANTHER" id="PTHR45793:SF5">
    <property type="entry name" value="HOMEOTIC PROTEIN OCELLILESS"/>
    <property type="match status" value="1"/>
</dbReference>
<feature type="domain" description="Homeobox" evidence="10">
    <location>
        <begin position="83"/>
        <end position="143"/>
    </location>
</feature>
<keyword evidence="11" id="KW-1185">Reference proteome</keyword>
<dbReference type="FunFam" id="1.10.10.60:FF:000068">
    <property type="entry name" value="Orthodenticle homeobox 1"/>
    <property type="match status" value="1"/>
</dbReference>
<dbReference type="PROSITE" id="PS00027">
    <property type="entry name" value="HOMEOBOX_1"/>
    <property type="match status" value="1"/>
</dbReference>
<evidence type="ECO:0000256" key="2">
    <source>
        <dbReference type="ARBA" id="ARBA00022473"/>
    </source>
</evidence>
<dbReference type="AlphaFoldDB" id="A0A915B471"/>
<dbReference type="SUPFAM" id="SSF46689">
    <property type="entry name" value="Homeodomain-like"/>
    <property type="match status" value="1"/>
</dbReference>
<dbReference type="WBParaSite" id="PgR026_g021_t01">
    <property type="protein sequence ID" value="PgR026_g021_t01"/>
    <property type="gene ID" value="PgR026_g021"/>
</dbReference>
<keyword evidence="3" id="KW-0524">Neurogenesis</keyword>
<dbReference type="GO" id="GO:0000981">
    <property type="term" value="F:DNA-binding transcription factor activity, RNA polymerase II-specific"/>
    <property type="evidence" value="ECO:0007669"/>
    <property type="project" value="InterPro"/>
</dbReference>
<feature type="compositionally biased region" description="Polar residues" evidence="9">
    <location>
        <begin position="151"/>
        <end position="161"/>
    </location>
</feature>
<name>A0A915B471_PARUN</name>
<keyword evidence="5 7" id="KW-0371">Homeobox</keyword>
<evidence type="ECO:0000259" key="10">
    <source>
        <dbReference type="PROSITE" id="PS50071"/>
    </source>
</evidence>
<dbReference type="Gene3D" id="1.10.10.60">
    <property type="entry name" value="Homeodomain-like"/>
    <property type="match status" value="1"/>
</dbReference>
<evidence type="ECO:0000256" key="4">
    <source>
        <dbReference type="ARBA" id="ARBA00023125"/>
    </source>
</evidence>
<dbReference type="Proteomes" id="UP000887569">
    <property type="component" value="Unplaced"/>
</dbReference>
<evidence type="ECO:0000256" key="5">
    <source>
        <dbReference type="ARBA" id="ARBA00023155"/>
    </source>
</evidence>
<keyword evidence="4 7" id="KW-0238">DNA-binding</keyword>
<evidence type="ECO:0000256" key="1">
    <source>
        <dbReference type="ARBA" id="ARBA00004123"/>
    </source>
</evidence>
<dbReference type="GO" id="GO:0007399">
    <property type="term" value="P:nervous system development"/>
    <property type="evidence" value="ECO:0007669"/>
    <property type="project" value="UniProtKB-KW"/>
</dbReference>
<feature type="DNA-binding region" description="Homeobox" evidence="7">
    <location>
        <begin position="85"/>
        <end position="144"/>
    </location>
</feature>
<dbReference type="GO" id="GO:0005634">
    <property type="term" value="C:nucleus"/>
    <property type="evidence" value="ECO:0007669"/>
    <property type="project" value="UniProtKB-SubCell"/>
</dbReference>
<evidence type="ECO:0000256" key="8">
    <source>
        <dbReference type="RuleBase" id="RU000682"/>
    </source>
</evidence>
<keyword evidence="6 7" id="KW-0539">Nucleus</keyword>
<evidence type="ECO:0000313" key="12">
    <source>
        <dbReference type="WBParaSite" id="PgR026_g021_t01"/>
    </source>
</evidence>
<dbReference type="GO" id="GO:0000978">
    <property type="term" value="F:RNA polymerase II cis-regulatory region sequence-specific DNA binding"/>
    <property type="evidence" value="ECO:0007669"/>
    <property type="project" value="TreeGrafter"/>
</dbReference>
<keyword evidence="2" id="KW-0217">Developmental protein</keyword>
<protein>
    <submittedName>
        <fullName evidence="12">Homeobox domain-containing protein</fullName>
    </submittedName>
</protein>
<dbReference type="Pfam" id="PF00046">
    <property type="entry name" value="Homeodomain"/>
    <property type="match status" value="1"/>
</dbReference>
<organism evidence="11 12">
    <name type="scientific">Parascaris univalens</name>
    <name type="common">Nematode worm</name>
    <dbReference type="NCBI Taxonomy" id="6257"/>
    <lineage>
        <taxon>Eukaryota</taxon>
        <taxon>Metazoa</taxon>
        <taxon>Ecdysozoa</taxon>
        <taxon>Nematoda</taxon>
        <taxon>Chromadorea</taxon>
        <taxon>Rhabditida</taxon>
        <taxon>Spirurina</taxon>
        <taxon>Ascaridomorpha</taxon>
        <taxon>Ascaridoidea</taxon>
        <taxon>Ascarididae</taxon>
        <taxon>Parascaris</taxon>
    </lineage>
</organism>
<dbReference type="InterPro" id="IPR001356">
    <property type="entry name" value="HD"/>
</dbReference>
<evidence type="ECO:0000256" key="3">
    <source>
        <dbReference type="ARBA" id="ARBA00022902"/>
    </source>
</evidence>
<evidence type="ECO:0000256" key="7">
    <source>
        <dbReference type="PROSITE-ProRule" id="PRU00108"/>
    </source>
</evidence>
<dbReference type="PANTHER" id="PTHR45793">
    <property type="entry name" value="HOMEOBOX PROTEIN"/>
    <property type="match status" value="1"/>
</dbReference>